<dbReference type="Pfam" id="PF26526">
    <property type="entry name" value="DUF8175"/>
    <property type="match status" value="1"/>
</dbReference>
<gene>
    <name evidence="4" type="ORF">H9Y04_42150</name>
</gene>
<keyword evidence="2" id="KW-1133">Transmembrane helix</keyword>
<keyword evidence="2" id="KW-0812">Transmembrane</keyword>
<evidence type="ECO:0000313" key="5">
    <source>
        <dbReference type="Proteomes" id="UP000642284"/>
    </source>
</evidence>
<feature type="region of interest" description="Disordered" evidence="1">
    <location>
        <begin position="72"/>
        <end position="111"/>
    </location>
</feature>
<comment type="caution">
    <text evidence="4">The sequence shown here is derived from an EMBL/GenBank/DDBJ whole genome shotgun (WGS) entry which is preliminary data.</text>
</comment>
<evidence type="ECO:0000313" key="4">
    <source>
        <dbReference type="EMBL" id="MBC9719134.1"/>
    </source>
</evidence>
<name>A0ABR7SUE9_9ACTN</name>
<organism evidence="4 5">
    <name type="scientific">Streptomyces polyasparticus</name>
    <dbReference type="NCBI Taxonomy" id="2767826"/>
    <lineage>
        <taxon>Bacteria</taxon>
        <taxon>Bacillati</taxon>
        <taxon>Actinomycetota</taxon>
        <taxon>Actinomycetes</taxon>
        <taxon>Kitasatosporales</taxon>
        <taxon>Streptomycetaceae</taxon>
        <taxon>Streptomyces</taxon>
    </lineage>
</organism>
<dbReference type="InterPro" id="IPR058488">
    <property type="entry name" value="DUF8175"/>
</dbReference>
<keyword evidence="5" id="KW-1185">Reference proteome</keyword>
<reference evidence="4 5" key="1">
    <citation type="submission" date="2020-08" db="EMBL/GenBank/DDBJ databases">
        <title>Genemic of Streptomyces polyaspartic.</title>
        <authorList>
            <person name="Liu W."/>
        </authorList>
    </citation>
    <scope>NUCLEOTIDE SEQUENCE [LARGE SCALE GENOMIC DNA]</scope>
    <source>
        <strain evidence="4 5">TRM66268-LWL</strain>
    </source>
</reference>
<feature type="compositionally biased region" description="Gly residues" evidence="1">
    <location>
        <begin position="72"/>
        <end position="84"/>
    </location>
</feature>
<feature type="region of interest" description="Disordered" evidence="1">
    <location>
        <begin position="1"/>
        <end position="46"/>
    </location>
</feature>
<dbReference type="RefSeq" id="WP_187819561.1">
    <property type="nucleotide sequence ID" value="NZ_JACTVJ010000035.1"/>
</dbReference>
<proteinExistence type="predicted"/>
<protein>
    <recommendedName>
        <fullName evidence="3">DUF8175 domain-containing protein</fullName>
    </recommendedName>
</protein>
<dbReference type="EMBL" id="JACTVJ010000035">
    <property type="protein sequence ID" value="MBC9719134.1"/>
    <property type="molecule type" value="Genomic_DNA"/>
</dbReference>
<feature type="domain" description="DUF8175" evidence="3">
    <location>
        <begin position="101"/>
        <end position="252"/>
    </location>
</feature>
<sequence>MSPVGGYDDDRPGPEDELFYGGTGTTRTRLPDGSGDGYGAPRRAARPSRSLVTVVGVVVLLIAAIAFANQGGGDADSSGSGGSQAGSNPTAPSGEDPVKDQKAGIPTGYAHNASGAQSAATNYGVALGSAEMFDAGRRTEIVDTVYTRAVATARKGDLDKAYSDKDFLGRIGLQADGTAPKGMTFISRVIPVGTKTTKYGGDSATVELWYSSLFGLAGDGSEHPVTESWYTTTYEMKWENGDWKVADFEQKDGPVPVGKDQTASTAKDMAEAVEEFGGFTYAR</sequence>
<dbReference type="Proteomes" id="UP000642284">
    <property type="component" value="Unassembled WGS sequence"/>
</dbReference>
<evidence type="ECO:0000256" key="1">
    <source>
        <dbReference type="SAM" id="MobiDB-lite"/>
    </source>
</evidence>
<evidence type="ECO:0000259" key="3">
    <source>
        <dbReference type="Pfam" id="PF26526"/>
    </source>
</evidence>
<accession>A0ABR7SUE9</accession>
<feature type="transmembrane region" description="Helical" evidence="2">
    <location>
        <begin position="51"/>
        <end position="68"/>
    </location>
</feature>
<keyword evidence="2" id="KW-0472">Membrane</keyword>
<evidence type="ECO:0000256" key="2">
    <source>
        <dbReference type="SAM" id="Phobius"/>
    </source>
</evidence>